<evidence type="ECO:0000256" key="11">
    <source>
        <dbReference type="ARBA" id="ARBA00075328"/>
    </source>
</evidence>
<comment type="subunit">
    <text evidence="7">Homodimer. Forms a stable heterotetrameric complex of 2 MoeB and 2 MoaD during adenylation of MoaD.</text>
</comment>
<evidence type="ECO:0000256" key="6">
    <source>
        <dbReference type="ARBA" id="ARBA00055169"/>
    </source>
</evidence>
<evidence type="ECO:0000256" key="4">
    <source>
        <dbReference type="ARBA" id="ARBA00022840"/>
    </source>
</evidence>
<proteinExistence type="inferred from homology"/>
<dbReference type="InterPro" id="IPR045886">
    <property type="entry name" value="ThiF/MoeB/HesA"/>
</dbReference>
<evidence type="ECO:0000256" key="9">
    <source>
        <dbReference type="ARBA" id="ARBA00073635"/>
    </source>
</evidence>
<dbReference type="GO" id="GO:0005524">
    <property type="term" value="F:ATP binding"/>
    <property type="evidence" value="ECO:0007669"/>
    <property type="project" value="UniProtKB-KW"/>
</dbReference>
<evidence type="ECO:0000256" key="1">
    <source>
        <dbReference type="ARBA" id="ARBA00009919"/>
    </source>
</evidence>
<reference evidence="14 15" key="1">
    <citation type="journal article" date="2020" name="Nat. Microbiol.">
        <title>Lysogenic host-virus interactions in SAR11 marine bacteria.</title>
        <authorList>
            <person name="Morris R.M."/>
            <person name="Cain K.R."/>
            <person name="Hvorecny K.L."/>
            <person name="Kollman J.M."/>
        </authorList>
    </citation>
    <scope>NUCLEOTIDE SEQUENCE [LARGE SCALE GENOMIC DNA]</scope>
    <source>
        <strain evidence="14 15">NP1</strain>
    </source>
</reference>
<evidence type="ECO:0000256" key="12">
    <source>
        <dbReference type="ARBA" id="ARBA00078531"/>
    </source>
</evidence>
<evidence type="ECO:0000313" key="14">
    <source>
        <dbReference type="EMBL" id="QIZ21000.1"/>
    </source>
</evidence>
<evidence type="ECO:0000256" key="10">
    <source>
        <dbReference type="ARBA" id="ARBA00075110"/>
    </source>
</evidence>
<dbReference type="GO" id="GO:0004792">
    <property type="term" value="F:thiosulfate-cyanide sulfurtransferase activity"/>
    <property type="evidence" value="ECO:0007669"/>
    <property type="project" value="TreeGrafter"/>
</dbReference>
<keyword evidence="15" id="KW-1185">Reference proteome</keyword>
<dbReference type="InterPro" id="IPR035985">
    <property type="entry name" value="Ubiquitin-activating_enz"/>
</dbReference>
<feature type="domain" description="THIF-type NAD/FAD binding fold" evidence="13">
    <location>
        <begin position="13"/>
        <end position="248"/>
    </location>
</feature>
<dbReference type="PANTHER" id="PTHR10953">
    <property type="entry name" value="UBIQUITIN-ACTIVATING ENZYME E1"/>
    <property type="match status" value="1"/>
</dbReference>
<dbReference type="GO" id="GO:0008641">
    <property type="term" value="F:ubiquitin-like modifier activating enzyme activity"/>
    <property type="evidence" value="ECO:0007669"/>
    <property type="project" value="InterPro"/>
</dbReference>
<dbReference type="KEGG" id="peg:E5R92_04300"/>
<dbReference type="Proteomes" id="UP000501094">
    <property type="component" value="Chromosome"/>
</dbReference>
<dbReference type="Pfam" id="PF00899">
    <property type="entry name" value="ThiF"/>
    <property type="match status" value="1"/>
</dbReference>
<dbReference type="FunFam" id="3.40.50.720:FF:000033">
    <property type="entry name" value="Adenylyltransferase and sulfurtransferase MOCS3"/>
    <property type="match status" value="1"/>
</dbReference>
<dbReference type="CDD" id="cd00757">
    <property type="entry name" value="ThiF_MoeB_HesA_family"/>
    <property type="match status" value="1"/>
</dbReference>
<dbReference type="GO" id="GO:0005737">
    <property type="term" value="C:cytoplasm"/>
    <property type="evidence" value="ECO:0007669"/>
    <property type="project" value="TreeGrafter"/>
</dbReference>
<dbReference type="Gene3D" id="3.40.50.720">
    <property type="entry name" value="NAD(P)-binding Rossmann-like Domain"/>
    <property type="match status" value="1"/>
</dbReference>
<dbReference type="SUPFAM" id="SSF69572">
    <property type="entry name" value="Activating enzymes of the ubiquitin-like proteins"/>
    <property type="match status" value="1"/>
</dbReference>
<keyword evidence="3" id="KW-0547">Nucleotide-binding</keyword>
<dbReference type="PANTHER" id="PTHR10953:SF102">
    <property type="entry name" value="ADENYLYLTRANSFERASE AND SULFURTRANSFERASE MOCS3"/>
    <property type="match status" value="1"/>
</dbReference>
<evidence type="ECO:0000256" key="2">
    <source>
        <dbReference type="ARBA" id="ARBA00022679"/>
    </source>
</evidence>
<comment type="function">
    <text evidence="6">Catalyzes the adenylation by ATP of the carboxyl group of the C-terminal glycine of sulfur carrier protein MoaD.</text>
</comment>
<organism evidence="14 15">
    <name type="scientific">Candidatus Pelagibacter giovannonii</name>
    <dbReference type="NCBI Taxonomy" id="2563896"/>
    <lineage>
        <taxon>Bacteria</taxon>
        <taxon>Pseudomonadati</taxon>
        <taxon>Pseudomonadota</taxon>
        <taxon>Alphaproteobacteria</taxon>
        <taxon>Candidatus Pelagibacterales</taxon>
        <taxon>Candidatus Pelagibacteraceae</taxon>
        <taxon>Candidatus Pelagibacter</taxon>
    </lineage>
</organism>
<name>A0A6H1Q3C0_9PROT</name>
<keyword evidence="4" id="KW-0067">ATP-binding</keyword>
<evidence type="ECO:0000259" key="13">
    <source>
        <dbReference type="Pfam" id="PF00899"/>
    </source>
</evidence>
<protein>
    <recommendedName>
        <fullName evidence="9">Molybdopterin-synthase adenylyltransferase</fullName>
        <ecNumber evidence="8">2.7.7.80</ecNumber>
    </recommendedName>
    <alternativeName>
        <fullName evidence="12">MoaD protein adenylase</fullName>
    </alternativeName>
    <alternativeName>
        <fullName evidence="10">Molybdopterin-converting factor subunit 1 adenylase</fullName>
    </alternativeName>
    <alternativeName>
        <fullName evidence="11">Sulfur carrier protein MoaD adenylyltransferase</fullName>
    </alternativeName>
</protein>
<dbReference type="AlphaFoldDB" id="A0A6H1Q3C0"/>
<dbReference type="EC" id="2.7.7.80" evidence="8"/>
<dbReference type="RefSeq" id="WP_168606872.1">
    <property type="nucleotide sequence ID" value="NZ_CP038852.1"/>
</dbReference>
<dbReference type="GO" id="GO:0061605">
    <property type="term" value="F:molybdopterin-synthase adenylyltransferase activity"/>
    <property type="evidence" value="ECO:0007669"/>
    <property type="project" value="UniProtKB-EC"/>
</dbReference>
<gene>
    <name evidence="14" type="ORF">E5R92_04300</name>
</gene>
<keyword evidence="2" id="KW-0808">Transferase</keyword>
<comment type="catalytic activity">
    <reaction evidence="5">
        <text>[molybdopterin-synthase sulfur-carrier protein]-C-terminal Gly-Gly + ATP + H(+) = [molybdopterin-synthase sulfur-carrier protein]-C-terminal Gly-Gly-AMP + diphosphate</text>
        <dbReference type="Rhea" id="RHEA:43616"/>
        <dbReference type="Rhea" id="RHEA-COMP:12159"/>
        <dbReference type="Rhea" id="RHEA-COMP:12202"/>
        <dbReference type="ChEBI" id="CHEBI:15378"/>
        <dbReference type="ChEBI" id="CHEBI:30616"/>
        <dbReference type="ChEBI" id="CHEBI:33019"/>
        <dbReference type="ChEBI" id="CHEBI:90618"/>
        <dbReference type="ChEBI" id="CHEBI:90778"/>
        <dbReference type="EC" id="2.7.7.80"/>
    </reaction>
</comment>
<evidence type="ECO:0000256" key="3">
    <source>
        <dbReference type="ARBA" id="ARBA00022741"/>
    </source>
</evidence>
<evidence type="ECO:0000256" key="5">
    <source>
        <dbReference type="ARBA" id="ARBA00052218"/>
    </source>
</evidence>
<evidence type="ECO:0000313" key="15">
    <source>
        <dbReference type="Proteomes" id="UP000501094"/>
    </source>
</evidence>
<sequence length="251" mass="28295">MNNQLRKVSIERYSRQIILKDIGTIGQKKIISAKVLIVGMGGLGSPVAEFLARAGVGSIGIVDDDKVSLSNLHRQSLYNTSDIGKFKVQIAKVKIKKINPNIKIKIYKIRLNKNNFNKIIKDYDYIVDGSDNFSTKFLLNDFCYKFKKILIMGAISKFDGHIFTFNFKNKKIPCLRCFFQDSDISDDLLNCEAEGILGTVAGIIGTIQANEVLKKILGIGKGLDGYIFILDLLQLNFRKVKLKKRKNCFCK</sequence>
<dbReference type="InterPro" id="IPR000594">
    <property type="entry name" value="ThiF_NAD_FAD-bd"/>
</dbReference>
<accession>A0A6H1Q3C0</accession>
<evidence type="ECO:0000256" key="8">
    <source>
        <dbReference type="ARBA" id="ARBA00066884"/>
    </source>
</evidence>
<comment type="similarity">
    <text evidence="1">Belongs to the HesA/MoeB/ThiF family.</text>
</comment>
<dbReference type="EMBL" id="CP038852">
    <property type="protein sequence ID" value="QIZ21000.1"/>
    <property type="molecule type" value="Genomic_DNA"/>
</dbReference>
<evidence type="ECO:0000256" key="7">
    <source>
        <dbReference type="ARBA" id="ARBA00063809"/>
    </source>
</evidence>